<name>A0AAE6WYF1_9GAMM</name>
<gene>
    <name evidence="2" type="ORF">FSC10_14980</name>
</gene>
<keyword evidence="1" id="KW-1133">Transmembrane helix</keyword>
<reference evidence="2 3" key="1">
    <citation type="submission" date="2019-09" db="EMBL/GenBank/DDBJ databases">
        <title>Non-baumannii Acinetobacter spp. carrying blaNDM-1 isolated in China.</title>
        <authorList>
            <person name="Cui C."/>
            <person name="Chen C."/>
            <person name="Sun J."/>
            <person name="Liu Y."/>
        </authorList>
    </citation>
    <scope>NUCLEOTIDE SEQUENCE [LARGE SCALE GENOMIC DNA]</scope>
    <source>
        <strain evidence="2 3">HZE23-1</strain>
    </source>
</reference>
<dbReference type="RefSeq" id="WP_004813971.1">
    <property type="nucleotide sequence ID" value="NZ_CAURJC010000023.1"/>
</dbReference>
<proteinExistence type="predicted"/>
<protein>
    <submittedName>
        <fullName evidence="2">Uncharacterized protein</fullName>
    </submittedName>
</protein>
<evidence type="ECO:0000313" key="2">
    <source>
        <dbReference type="EMBL" id="QIC68584.1"/>
    </source>
</evidence>
<dbReference type="AlphaFoldDB" id="A0AAE6WYF1"/>
<sequence>MLKDLFITLSLLCLCFALVIVLHSWGLQREINMLINSMLLTWALLICVDHRAFFQTSISLIIVILIMLQQYEQIVWMGLGLFSGTLLYRLPQAHKQGLSSFIHLNLFIPTGWFKKLKSLRHVNSDHA</sequence>
<organism evidence="2 3">
    <name type="scientific">Acinetobacter schindleri</name>
    <dbReference type="NCBI Taxonomy" id="108981"/>
    <lineage>
        <taxon>Bacteria</taxon>
        <taxon>Pseudomonadati</taxon>
        <taxon>Pseudomonadota</taxon>
        <taxon>Gammaproteobacteria</taxon>
        <taxon>Moraxellales</taxon>
        <taxon>Moraxellaceae</taxon>
        <taxon>Acinetobacter</taxon>
    </lineage>
</organism>
<accession>A0AAE6WYF1</accession>
<dbReference type="Proteomes" id="UP000503505">
    <property type="component" value="Chromosome"/>
</dbReference>
<keyword evidence="1" id="KW-0812">Transmembrane</keyword>
<evidence type="ECO:0000313" key="3">
    <source>
        <dbReference type="Proteomes" id="UP000503505"/>
    </source>
</evidence>
<evidence type="ECO:0000256" key="1">
    <source>
        <dbReference type="SAM" id="Phobius"/>
    </source>
</evidence>
<dbReference type="EMBL" id="CP044463">
    <property type="protein sequence ID" value="QIC68584.1"/>
    <property type="molecule type" value="Genomic_DNA"/>
</dbReference>
<feature type="transmembrane region" description="Helical" evidence="1">
    <location>
        <begin position="6"/>
        <end position="27"/>
    </location>
</feature>
<keyword evidence="1" id="KW-0472">Membrane</keyword>